<evidence type="ECO:0000313" key="2">
    <source>
        <dbReference type="Proteomes" id="UP001055439"/>
    </source>
</evidence>
<dbReference type="Proteomes" id="UP001055439">
    <property type="component" value="Chromosome 7"/>
</dbReference>
<proteinExistence type="predicted"/>
<name>A0A9E7GT61_9LILI</name>
<accession>A0A9E7GT61</accession>
<organism evidence="1 2">
    <name type="scientific">Musa troglodytarum</name>
    <name type="common">fe'i banana</name>
    <dbReference type="NCBI Taxonomy" id="320322"/>
    <lineage>
        <taxon>Eukaryota</taxon>
        <taxon>Viridiplantae</taxon>
        <taxon>Streptophyta</taxon>
        <taxon>Embryophyta</taxon>
        <taxon>Tracheophyta</taxon>
        <taxon>Spermatophyta</taxon>
        <taxon>Magnoliopsida</taxon>
        <taxon>Liliopsida</taxon>
        <taxon>Zingiberales</taxon>
        <taxon>Musaceae</taxon>
        <taxon>Musa</taxon>
    </lineage>
</organism>
<gene>
    <name evidence="1" type="ORF">MUK42_03631</name>
</gene>
<protein>
    <submittedName>
        <fullName evidence="1">Uncharacterized protein</fullName>
    </submittedName>
</protein>
<reference evidence="1" key="1">
    <citation type="submission" date="2022-05" db="EMBL/GenBank/DDBJ databases">
        <title>The Musa troglodytarum L. genome provides insights into the mechanism of non-climacteric behaviour and enrichment of carotenoids.</title>
        <authorList>
            <person name="Wang J."/>
        </authorList>
    </citation>
    <scope>NUCLEOTIDE SEQUENCE</scope>
    <source>
        <tissue evidence="1">Leaf</tissue>
    </source>
</reference>
<dbReference type="AlphaFoldDB" id="A0A9E7GT61"/>
<keyword evidence="2" id="KW-1185">Reference proteome</keyword>
<evidence type="ECO:0000313" key="1">
    <source>
        <dbReference type="EMBL" id="URE17649.1"/>
    </source>
</evidence>
<dbReference type="EMBL" id="CP097509">
    <property type="protein sequence ID" value="URE17649.1"/>
    <property type="molecule type" value="Genomic_DNA"/>
</dbReference>
<sequence>MIETLCHVDKSGFTEGRGACVAVFSGIRTHLSAKDWVRRCCLAEEDGGLQASICMSYPGLDLRRLPPGTTDGMVFHPPDESPWIGASSLTC</sequence>